<feature type="non-terminal residue" evidence="1">
    <location>
        <position position="196"/>
    </location>
</feature>
<organism evidence="1 2">
    <name type="scientific">Streblomastix strix</name>
    <dbReference type="NCBI Taxonomy" id="222440"/>
    <lineage>
        <taxon>Eukaryota</taxon>
        <taxon>Metamonada</taxon>
        <taxon>Preaxostyla</taxon>
        <taxon>Oxymonadida</taxon>
        <taxon>Streblomastigidae</taxon>
        <taxon>Streblomastix</taxon>
    </lineage>
</organism>
<name>A0A5J4TBW0_9EUKA</name>
<dbReference type="AlphaFoldDB" id="A0A5J4TBW0"/>
<dbReference type="Proteomes" id="UP000324800">
    <property type="component" value="Unassembled WGS sequence"/>
</dbReference>
<proteinExistence type="predicted"/>
<feature type="non-terminal residue" evidence="1">
    <location>
        <position position="1"/>
    </location>
</feature>
<sequence>RLAGAILLTGEDLPTLFGVVGCGLFTISGCIFSDNTAIFKLSDAYYDKDELSYPQSSQTVVEFYEDIKDNYGSSNDVAQYYPSNYTFNTGISQYVPVPPSTFVRLSQQAPVPVSNGENAIQKLFNPISSQFNPTSRLYDFGTGQQEYKNRTTKGYRLNLQGSLPYEEEGIQILYGSVMITVSDSATDPAVIQPKET</sequence>
<evidence type="ECO:0000313" key="1">
    <source>
        <dbReference type="EMBL" id="KAA6355639.1"/>
    </source>
</evidence>
<accession>A0A5J4TBW0</accession>
<dbReference type="EMBL" id="SNRW01034290">
    <property type="protein sequence ID" value="KAA6355639.1"/>
    <property type="molecule type" value="Genomic_DNA"/>
</dbReference>
<protein>
    <submittedName>
        <fullName evidence="1">Uncharacterized protein</fullName>
    </submittedName>
</protein>
<reference evidence="1 2" key="1">
    <citation type="submission" date="2019-03" db="EMBL/GenBank/DDBJ databases">
        <title>Single cell metagenomics reveals metabolic interactions within the superorganism composed of flagellate Streblomastix strix and complex community of Bacteroidetes bacteria on its surface.</title>
        <authorList>
            <person name="Treitli S.C."/>
            <person name="Kolisko M."/>
            <person name="Husnik F."/>
            <person name="Keeling P."/>
            <person name="Hampl V."/>
        </authorList>
    </citation>
    <scope>NUCLEOTIDE SEQUENCE [LARGE SCALE GENOMIC DNA]</scope>
    <source>
        <strain evidence="1">ST1C</strain>
    </source>
</reference>
<gene>
    <name evidence="1" type="ORF">EZS28_048834</name>
</gene>
<evidence type="ECO:0000313" key="2">
    <source>
        <dbReference type="Proteomes" id="UP000324800"/>
    </source>
</evidence>
<comment type="caution">
    <text evidence="1">The sequence shown here is derived from an EMBL/GenBank/DDBJ whole genome shotgun (WGS) entry which is preliminary data.</text>
</comment>